<evidence type="ECO:0000313" key="4">
    <source>
        <dbReference type="Proteomes" id="UP000824120"/>
    </source>
</evidence>
<feature type="transmembrane region" description="Helical" evidence="1">
    <location>
        <begin position="12"/>
        <end position="31"/>
    </location>
</feature>
<keyword evidence="1" id="KW-0472">Membrane</keyword>
<sequence length="402" mass="47056">MFNYYTKFQLFCFFYFALIISLIILYDSLIANISSKSIVFQININSLQPLKPPLANRPLFSTKEETNNEVYLKEEEEDYAHLVPPYNLSQEERISWFKKNLPYFEILKSTNISRKFNGRLNEFFTSHYCSVQFFMTWISPTKYLGKREFFTLESLFKAHPKGCLIILSHTLDSPSGTMIFKPLVELGYRILLVTPDLYFLFENTPSNSWFIDLKNGKKDPGKIPLAQNLSNLIRLAVLYKYGGVYLDTDFIILKDFSRLRNSIGAQSMDRNGNWTRLNNAVLIFDKSHPLVYKFMEEFALSFDGNRWGYNGPYLVSRVVEKVKDYNFSVLPPRAFYPMNWVRIKGIFNAKNDSRWIEAKVLELNDKTYGIHLWNRQSKSMKIEQGSIIDRLISTHCVVCNDI</sequence>
<dbReference type="SUPFAM" id="SSF53448">
    <property type="entry name" value="Nucleotide-diphospho-sugar transferases"/>
    <property type="match status" value="1"/>
</dbReference>
<gene>
    <name evidence="3" type="ORF">H5410_044135</name>
</gene>
<dbReference type="Pfam" id="PF04488">
    <property type="entry name" value="Gly_transf_sug"/>
    <property type="match status" value="1"/>
</dbReference>
<dbReference type="AlphaFoldDB" id="A0A9J5X897"/>
<comment type="caution">
    <text evidence="3">The sequence shown here is derived from an EMBL/GenBank/DDBJ whole genome shotgun (WGS) entry which is preliminary data.</text>
</comment>
<protein>
    <recommendedName>
        <fullName evidence="2">Alpha 1,4-glycosyltransferase domain-containing protein</fullName>
    </recommendedName>
</protein>
<dbReference type="Gene3D" id="3.90.550.20">
    <property type="match status" value="1"/>
</dbReference>
<proteinExistence type="predicted"/>
<dbReference type="InterPro" id="IPR007652">
    <property type="entry name" value="A1-4-GlycosylTfrase_dom"/>
</dbReference>
<dbReference type="EMBL" id="JACXVP010000009">
    <property type="protein sequence ID" value="KAG5583701.1"/>
    <property type="molecule type" value="Genomic_DNA"/>
</dbReference>
<evidence type="ECO:0000256" key="1">
    <source>
        <dbReference type="SAM" id="Phobius"/>
    </source>
</evidence>
<name>A0A9J5X897_SOLCO</name>
<keyword evidence="1" id="KW-1133">Transmembrane helix</keyword>
<organism evidence="3 4">
    <name type="scientific">Solanum commersonii</name>
    <name type="common">Commerson's wild potato</name>
    <name type="synonym">Commerson's nightshade</name>
    <dbReference type="NCBI Taxonomy" id="4109"/>
    <lineage>
        <taxon>Eukaryota</taxon>
        <taxon>Viridiplantae</taxon>
        <taxon>Streptophyta</taxon>
        <taxon>Embryophyta</taxon>
        <taxon>Tracheophyta</taxon>
        <taxon>Spermatophyta</taxon>
        <taxon>Magnoliopsida</taxon>
        <taxon>eudicotyledons</taxon>
        <taxon>Gunneridae</taxon>
        <taxon>Pentapetalae</taxon>
        <taxon>asterids</taxon>
        <taxon>lamiids</taxon>
        <taxon>Solanales</taxon>
        <taxon>Solanaceae</taxon>
        <taxon>Solanoideae</taxon>
        <taxon>Solaneae</taxon>
        <taxon>Solanum</taxon>
    </lineage>
</organism>
<dbReference type="OrthoDB" id="409543at2759"/>
<dbReference type="PANTHER" id="PTHR46781">
    <property type="entry name" value="ALPHA 1,4-GLYCOSYLTRANSFERASE FAMILY PROTEIN"/>
    <property type="match status" value="1"/>
</dbReference>
<keyword evidence="1" id="KW-0812">Transmembrane</keyword>
<accession>A0A9J5X897</accession>
<dbReference type="Pfam" id="PF04572">
    <property type="entry name" value="Gb3_synth"/>
    <property type="match status" value="1"/>
</dbReference>
<dbReference type="PANTHER" id="PTHR46781:SF2">
    <property type="entry name" value="ALPHA 1,4-GLYCOSYLTRANSFERASE FAMILY PROTEIN"/>
    <property type="match status" value="1"/>
</dbReference>
<dbReference type="InterPro" id="IPR007577">
    <property type="entry name" value="GlycoTrfase_DXD_sugar-bd_CS"/>
</dbReference>
<dbReference type="InterPro" id="IPR029044">
    <property type="entry name" value="Nucleotide-diphossugar_trans"/>
</dbReference>
<keyword evidence="4" id="KW-1185">Reference proteome</keyword>
<evidence type="ECO:0000313" key="3">
    <source>
        <dbReference type="EMBL" id="KAG5583701.1"/>
    </source>
</evidence>
<dbReference type="Proteomes" id="UP000824120">
    <property type="component" value="Chromosome 9"/>
</dbReference>
<reference evidence="3 4" key="1">
    <citation type="submission" date="2020-09" db="EMBL/GenBank/DDBJ databases">
        <title>De no assembly of potato wild relative species, Solanum commersonii.</title>
        <authorList>
            <person name="Cho K."/>
        </authorList>
    </citation>
    <scope>NUCLEOTIDE SEQUENCE [LARGE SCALE GENOMIC DNA]</scope>
    <source>
        <strain evidence="3">LZ3.2</strain>
        <tissue evidence="3">Leaf</tissue>
    </source>
</reference>
<evidence type="ECO:0000259" key="2">
    <source>
        <dbReference type="Pfam" id="PF04572"/>
    </source>
</evidence>
<dbReference type="InterPro" id="IPR044789">
    <property type="entry name" value="Put_A1-4-GlycosylTfrase_plant"/>
</dbReference>
<feature type="domain" description="Alpha 1,4-glycosyltransferase" evidence="2">
    <location>
        <begin position="284"/>
        <end position="400"/>
    </location>
</feature>